<comment type="subcellular location">
    <subcellularLocation>
        <location evidence="1">Membrane</location>
    </subcellularLocation>
</comment>
<protein>
    <submittedName>
        <fullName evidence="5">Unnamed protein product</fullName>
    </submittedName>
</protein>
<dbReference type="PANTHER" id="PTHR35518:SF2">
    <property type="entry name" value="MAINTENANCE OF TELOMERE CAPPING PROTEIN 6"/>
    <property type="match status" value="1"/>
</dbReference>
<evidence type="ECO:0000256" key="1">
    <source>
        <dbReference type="ARBA" id="ARBA00004370"/>
    </source>
</evidence>
<gene>
    <name evidence="5" type="ORF">Plil01_000416100</name>
</gene>
<dbReference type="AlphaFoldDB" id="A0A9W6TI23"/>
<evidence type="ECO:0000313" key="6">
    <source>
        <dbReference type="Proteomes" id="UP001165083"/>
    </source>
</evidence>
<keyword evidence="2" id="KW-0812">Transmembrane</keyword>
<dbReference type="EMBL" id="BSXW01000168">
    <property type="protein sequence ID" value="GMF13714.1"/>
    <property type="molecule type" value="Genomic_DNA"/>
</dbReference>
<sequence>MLSATSAAFTERPSATPSCQVHNSAITQARGYGNRDQIFNAALNASNADSYMRTSNQFLSLTDQLNLGARFLELDAHYFASALRDAHCSDLGVAFIDRLAATMVSTLKSVLYESGEDSTVEWESSLVGCLPSLSGIRAEHQRFHNEPLAEVASWLAAHPDDLLVIYTEIGEEVHTFSQTETLLKLYTTAFGDLIFTPSDFNIAGGDWKTFKLQDLIEQGKQLILVTEPKANDQMFYMLEMCAGWADIPTIRTGGPVTCFNETMNAGKIVRAFESELHYATLNGGGLSGGSKNVDTAAEPGNVNTSSLPVFVDAGVNILAPDSLDGLDVAEDERMNLQLVQPPCSSLLSTVVGMGWPIRPPFLMWPV</sequence>
<evidence type="ECO:0000256" key="3">
    <source>
        <dbReference type="ARBA" id="ARBA00022989"/>
    </source>
</evidence>
<dbReference type="GO" id="GO:0006629">
    <property type="term" value="P:lipid metabolic process"/>
    <property type="evidence" value="ECO:0007669"/>
    <property type="project" value="InterPro"/>
</dbReference>
<evidence type="ECO:0000313" key="5">
    <source>
        <dbReference type="EMBL" id="GMF13714.1"/>
    </source>
</evidence>
<comment type="caution">
    <text evidence="5">The sequence shown here is derived from an EMBL/GenBank/DDBJ whole genome shotgun (WGS) entry which is preliminary data.</text>
</comment>
<organism evidence="5 6">
    <name type="scientific">Phytophthora lilii</name>
    <dbReference type="NCBI Taxonomy" id="2077276"/>
    <lineage>
        <taxon>Eukaryota</taxon>
        <taxon>Sar</taxon>
        <taxon>Stramenopiles</taxon>
        <taxon>Oomycota</taxon>
        <taxon>Peronosporomycetes</taxon>
        <taxon>Peronosporales</taxon>
        <taxon>Peronosporaceae</taxon>
        <taxon>Phytophthora</taxon>
    </lineage>
</organism>
<dbReference type="PANTHER" id="PTHR35518">
    <property type="entry name" value="MAINTENANCE OF TELOMOERE CAPPING"/>
    <property type="match status" value="1"/>
</dbReference>
<name>A0A9W6TI23_9STRA</name>
<dbReference type="InterPro" id="IPR017946">
    <property type="entry name" value="PLC-like_Pdiesterase_TIM-brl"/>
</dbReference>
<keyword evidence="6" id="KW-1185">Reference proteome</keyword>
<evidence type="ECO:0000256" key="2">
    <source>
        <dbReference type="ARBA" id="ARBA00022692"/>
    </source>
</evidence>
<dbReference type="GO" id="GO:0016020">
    <property type="term" value="C:membrane"/>
    <property type="evidence" value="ECO:0007669"/>
    <property type="project" value="UniProtKB-SubCell"/>
</dbReference>
<evidence type="ECO:0000256" key="4">
    <source>
        <dbReference type="ARBA" id="ARBA00023136"/>
    </source>
</evidence>
<dbReference type="Gene3D" id="3.20.20.190">
    <property type="entry name" value="Phosphatidylinositol (PI) phosphodiesterase"/>
    <property type="match status" value="1"/>
</dbReference>
<dbReference type="InterPro" id="IPR051008">
    <property type="entry name" value="Telomere_Capping_Maintenance"/>
</dbReference>
<dbReference type="OrthoDB" id="7984201at2759"/>
<proteinExistence type="predicted"/>
<dbReference type="GO" id="GO:0008081">
    <property type="term" value="F:phosphoric diester hydrolase activity"/>
    <property type="evidence" value="ECO:0007669"/>
    <property type="project" value="InterPro"/>
</dbReference>
<dbReference type="Proteomes" id="UP001165083">
    <property type="component" value="Unassembled WGS sequence"/>
</dbReference>
<reference evidence="5" key="1">
    <citation type="submission" date="2023-04" db="EMBL/GenBank/DDBJ databases">
        <title>Phytophthora lilii NBRC 32176.</title>
        <authorList>
            <person name="Ichikawa N."/>
            <person name="Sato H."/>
            <person name="Tonouchi N."/>
        </authorList>
    </citation>
    <scope>NUCLEOTIDE SEQUENCE</scope>
    <source>
        <strain evidence="5">NBRC 32176</strain>
    </source>
</reference>
<accession>A0A9W6TI23</accession>
<keyword evidence="4" id="KW-0472">Membrane</keyword>
<dbReference type="SUPFAM" id="SSF51695">
    <property type="entry name" value="PLC-like phosphodiesterases"/>
    <property type="match status" value="1"/>
</dbReference>
<keyword evidence="3" id="KW-1133">Transmembrane helix</keyword>